<dbReference type="InterPro" id="IPR057333">
    <property type="entry name" value="SEA_Gpr126"/>
</dbReference>
<dbReference type="InterPro" id="IPR013320">
    <property type="entry name" value="ConA-like_dom_sf"/>
</dbReference>
<comment type="caution">
    <text evidence="3">The sequence shown here is derived from an EMBL/GenBank/DDBJ whole genome shotgun (WGS) entry which is preliminary data.</text>
</comment>
<dbReference type="AlphaFoldDB" id="A0A9X9LUY0"/>
<evidence type="ECO:0000313" key="4">
    <source>
        <dbReference type="Proteomes" id="UP000269945"/>
    </source>
</evidence>
<dbReference type="InterPro" id="IPR001759">
    <property type="entry name" value="PTX_dom"/>
</dbReference>
<dbReference type="Pfam" id="PF25307">
    <property type="entry name" value="SEA_Gpr126"/>
    <property type="match status" value="1"/>
</dbReference>
<feature type="non-terminal residue" evidence="3">
    <location>
        <position position="1"/>
    </location>
</feature>
<dbReference type="EMBL" id="CYRY02018978">
    <property type="protein sequence ID" value="VCW96682.1"/>
    <property type="molecule type" value="Genomic_DNA"/>
</dbReference>
<keyword evidence="4" id="KW-1185">Reference proteome</keyword>
<dbReference type="Proteomes" id="UP000269945">
    <property type="component" value="Unassembled WGS sequence"/>
</dbReference>
<sequence>GYFISISGSKCFLNSVLPVKDKEDIFTESFEQLCIIWNNSLGSVGVNFKRNYEEVPCDSTISEVIPGNGKLLLGSQHNEIASLKGDIYNFRLWNFTMNSKVLSNLSCHVKGNVVDWQNDFWNIPTLALKAESNLSCGSYLIPLRAAELASCADLGTLCQDGIVYRISIVMQNILRHPEVKVQSKVAEWLNSTFQNWNYTVYVVNISFHLNMGEDKIKVKRSIVNDQRLVILALLVYNATNNASLEGRHIEQKLLKNNESLGEGLRLYTVSVRQLGFCPDGEDPKGYYWPAIQPSVYIQPCVGKQGFYASRTCYLDTANKSIASWGPPDLSNCS</sequence>
<dbReference type="Gene3D" id="2.60.120.200">
    <property type="match status" value="1"/>
</dbReference>
<evidence type="ECO:0000259" key="2">
    <source>
        <dbReference type="PROSITE" id="PS51828"/>
    </source>
</evidence>
<proteinExistence type="predicted"/>
<dbReference type="PROSITE" id="PS51828">
    <property type="entry name" value="PTX_2"/>
    <property type="match status" value="1"/>
</dbReference>
<feature type="domain" description="Pentraxin (PTX)" evidence="2">
    <location>
        <begin position="1"/>
        <end position="136"/>
    </location>
</feature>
<accession>A0A9X9LUY0</accession>
<evidence type="ECO:0000256" key="1">
    <source>
        <dbReference type="PROSITE-ProRule" id="PRU01172"/>
    </source>
</evidence>
<protein>
    <recommendedName>
        <fullName evidence="2">Pentraxin (PTX) domain-containing protein</fullName>
    </recommendedName>
</protein>
<organism evidence="3 4">
    <name type="scientific">Gulo gulo</name>
    <name type="common">Wolverine</name>
    <name type="synonym">Gluton</name>
    <dbReference type="NCBI Taxonomy" id="48420"/>
    <lineage>
        <taxon>Eukaryota</taxon>
        <taxon>Metazoa</taxon>
        <taxon>Chordata</taxon>
        <taxon>Craniata</taxon>
        <taxon>Vertebrata</taxon>
        <taxon>Euteleostomi</taxon>
        <taxon>Mammalia</taxon>
        <taxon>Eutheria</taxon>
        <taxon>Laurasiatheria</taxon>
        <taxon>Carnivora</taxon>
        <taxon>Caniformia</taxon>
        <taxon>Musteloidea</taxon>
        <taxon>Mustelidae</taxon>
        <taxon>Guloninae</taxon>
        <taxon>Gulo</taxon>
    </lineage>
</organism>
<name>A0A9X9LUY0_GULGU</name>
<reference evidence="3 4" key="1">
    <citation type="submission" date="2018-10" db="EMBL/GenBank/DDBJ databases">
        <authorList>
            <person name="Ekblom R."/>
            <person name="Jareborg N."/>
        </authorList>
    </citation>
    <scope>NUCLEOTIDE SEQUENCE [LARGE SCALE GENOMIC DNA]</scope>
    <source>
        <tissue evidence="3">Muscle</tissue>
    </source>
</reference>
<dbReference type="SUPFAM" id="SSF49899">
    <property type="entry name" value="Concanavalin A-like lectins/glucanases"/>
    <property type="match status" value="1"/>
</dbReference>
<feature type="non-terminal residue" evidence="3">
    <location>
        <position position="333"/>
    </location>
</feature>
<comment type="caution">
    <text evidence="1">Lacks conserved residue(s) required for the propagation of feature annotation.</text>
</comment>
<gene>
    <name evidence="3" type="ORF">BN2614_LOCUS1</name>
</gene>
<evidence type="ECO:0000313" key="3">
    <source>
        <dbReference type="EMBL" id="VCW96682.1"/>
    </source>
</evidence>